<evidence type="ECO:0000256" key="2">
    <source>
        <dbReference type="ARBA" id="ARBA00018687"/>
    </source>
</evidence>
<evidence type="ECO:0000313" key="4">
    <source>
        <dbReference type="EMBL" id="KAG0699950.1"/>
    </source>
</evidence>
<dbReference type="Gene3D" id="3.40.50.300">
    <property type="entry name" value="P-loop containing nucleotide triphosphate hydrolases"/>
    <property type="match status" value="1"/>
</dbReference>
<gene>
    <name evidence="4" type="primary">SMC5</name>
    <name evidence="4" type="ORF">GWK47_025723</name>
</gene>
<dbReference type="SUPFAM" id="SSF52540">
    <property type="entry name" value="P-loop containing nucleoside triphosphate hydrolases"/>
    <property type="match status" value="1"/>
</dbReference>
<dbReference type="PANTHER" id="PTHR45916">
    <property type="entry name" value="STRUCTURAL MAINTENANCE OF CHROMOSOMES PROTEIN 5"/>
    <property type="match status" value="1"/>
</dbReference>
<accession>A0A8J8WAX1</accession>
<evidence type="ECO:0000313" key="5">
    <source>
        <dbReference type="Proteomes" id="UP000770661"/>
    </source>
</evidence>
<keyword evidence="3" id="KW-0175">Coiled coil</keyword>
<dbReference type="GO" id="GO:0030915">
    <property type="term" value="C:Smc5-Smc6 complex"/>
    <property type="evidence" value="ECO:0007669"/>
    <property type="project" value="TreeGrafter"/>
</dbReference>
<sequence length="126" mass="14409">MGEEEATLEVEIHVEKQINVVVSCRINQKKHKTLWFLQGREVSRKTVMEKMVELNIQMDSLCQFLPQDRVADFALMNSQQLLVATEKAVEAPQLSHLLQKLNSSLKPLLKIPLWLMKACSSFSSTL</sequence>
<dbReference type="InterPro" id="IPR027417">
    <property type="entry name" value="P-loop_NTPase"/>
</dbReference>
<dbReference type="AlphaFoldDB" id="A0A8J8WAX1"/>
<dbReference type="EMBL" id="JACEEZ010025533">
    <property type="protein sequence ID" value="KAG0699950.1"/>
    <property type="molecule type" value="Genomic_DNA"/>
</dbReference>
<dbReference type="GO" id="GO:0000724">
    <property type="term" value="P:double-strand break repair via homologous recombination"/>
    <property type="evidence" value="ECO:0007669"/>
    <property type="project" value="TreeGrafter"/>
</dbReference>
<dbReference type="PANTHER" id="PTHR45916:SF1">
    <property type="entry name" value="STRUCTURAL MAINTENANCE OF CHROMOSOMES PROTEIN 5"/>
    <property type="match status" value="1"/>
</dbReference>
<comment type="caution">
    <text evidence="4">The sequence shown here is derived from an EMBL/GenBank/DDBJ whole genome shotgun (WGS) entry which is preliminary data.</text>
</comment>
<dbReference type="GO" id="GO:0005634">
    <property type="term" value="C:nucleus"/>
    <property type="evidence" value="ECO:0007669"/>
    <property type="project" value="TreeGrafter"/>
</dbReference>
<dbReference type="Proteomes" id="UP000770661">
    <property type="component" value="Unassembled WGS sequence"/>
</dbReference>
<keyword evidence="5" id="KW-1185">Reference proteome</keyword>
<reference evidence="4" key="1">
    <citation type="submission" date="2020-07" db="EMBL/GenBank/DDBJ databases">
        <title>The High-quality genome of the commercially important snow crab, Chionoecetes opilio.</title>
        <authorList>
            <person name="Jeong J.-H."/>
            <person name="Ryu S."/>
        </authorList>
    </citation>
    <scope>NUCLEOTIDE SEQUENCE</scope>
    <source>
        <strain evidence="4">MADBK_172401_WGS</strain>
        <tissue evidence="4">Digestive gland</tissue>
    </source>
</reference>
<evidence type="ECO:0000256" key="3">
    <source>
        <dbReference type="ARBA" id="ARBA00023054"/>
    </source>
</evidence>
<dbReference type="GO" id="GO:0003697">
    <property type="term" value="F:single-stranded DNA binding"/>
    <property type="evidence" value="ECO:0007669"/>
    <property type="project" value="TreeGrafter"/>
</dbReference>
<dbReference type="OrthoDB" id="10254973at2759"/>
<evidence type="ECO:0000256" key="1">
    <source>
        <dbReference type="ARBA" id="ARBA00010171"/>
    </source>
</evidence>
<organism evidence="4 5">
    <name type="scientific">Chionoecetes opilio</name>
    <name type="common">Atlantic snow crab</name>
    <name type="synonym">Cancer opilio</name>
    <dbReference type="NCBI Taxonomy" id="41210"/>
    <lineage>
        <taxon>Eukaryota</taxon>
        <taxon>Metazoa</taxon>
        <taxon>Ecdysozoa</taxon>
        <taxon>Arthropoda</taxon>
        <taxon>Crustacea</taxon>
        <taxon>Multicrustacea</taxon>
        <taxon>Malacostraca</taxon>
        <taxon>Eumalacostraca</taxon>
        <taxon>Eucarida</taxon>
        <taxon>Decapoda</taxon>
        <taxon>Pleocyemata</taxon>
        <taxon>Brachyura</taxon>
        <taxon>Eubrachyura</taxon>
        <taxon>Majoidea</taxon>
        <taxon>Majidae</taxon>
        <taxon>Chionoecetes</taxon>
    </lineage>
</organism>
<comment type="similarity">
    <text evidence="1">Belongs to the SMC family. SMC5 subfamily.</text>
</comment>
<name>A0A8J8WAX1_CHIOP</name>
<protein>
    <recommendedName>
        <fullName evidence="2">Structural maintenance of chromosomes protein 5</fullName>
    </recommendedName>
</protein>
<proteinExistence type="inferred from homology"/>